<keyword evidence="1" id="KW-0245">EGF-like domain</keyword>
<keyword evidence="3" id="KW-0472">Membrane</keyword>
<dbReference type="WBParaSite" id="Pan_g16140.t1">
    <property type="protein sequence ID" value="Pan_g16140.t1"/>
    <property type="gene ID" value="Pan_g16140"/>
</dbReference>
<dbReference type="InterPro" id="IPR000742">
    <property type="entry name" value="EGF"/>
</dbReference>
<evidence type="ECO:0000313" key="6">
    <source>
        <dbReference type="WBParaSite" id="Pan_g16140.t1"/>
    </source>
</evidence>
<evidence type="ECO:0000313" key="5">
    <source>
        <dbReference type="Proteomes" id="UP000492821"/>
    </source>
</evidence>
<dbReference type="PANTHER" id="PTHR47324">
    <property type="entry name" value="PROTEIN IRG-7-RELATED"/>
    <property type="match status" value="1"/>
</dbReference>
<accession>A0A7E4ZTE2</accession>
<organism evidence="5 6">
    <name type="scientific">Panagrellus redivivus</name>
    <name type="common">Microworm</name>
    <dbReference type="NCBI Taxonomy" id="6233"/>
    <lineage>
        <taxon>Eukaryota</taxon>
        <taxon>Metazoa</taxon>
        <taxon>Ecdysozoa</taxon>
        <taxon>Nematoda</taxon>
        <taxon>Chromadorea</taxon>
        <taxon>Rhabditida</taxon>
        <taxon>Tylenchina</taxon>
        <taxon>Panagrolaimomorpha</taxon>
        <taxon>Panagrolaimoidea</taxon>
        <taxon>Panagrolaimidae</taxon>
        <taxon>Panagrellus</taxon>
    </lineage>
</organism>
<dbReference type="AlphaFoldDB" id="A0A7E4ZTE2"/>
<keyword evidence="3" id="KW-0812">Transmembrane</keyword>
<evidence type="ECO:0000256" key="2">
    <source>
        <dbReference type="SAM" id="MobiDB-lite"/>
    </source>
</evidence>
<feature type="region of interest" description="Disordered" evidence="2">
    <location>
        <begin position="65"/>
        <end position="103"/>
    </location>
</feature>
<feature type="domain" description="EGF-like" evidence="4">
    <location>
        <begin position="164"/>
        <end position="204"/>
    </location>
</feature>
<reference evidence="6" key="2">
    <citation type="submission" date="2020-10" db="UniProtKB">
        <authorList>
            <consortium name="WormBaseParasite"/>
        </authorList>
    </citation>
    <scope>IDENTIFICATION</scope>
</reference>
<feature type="compositionally biased region" description="Polar residues" evidence="2">
    <location>
        <begin position="92"/>
        <end position="103"/>
    </location>
</feature>
<protein>
    <submittedName>
        <fullName evidence="6">EGF-like domain-containing protein</fullName>
    </submittedName>
</protein>
<evidence type="ECO:0000259" key="4">
    <source>
        <dbReference type="PROSITE" id="PS50026"/>
    </source>
</evidence>
<reference evidence="5" key="1">
    <citation type="journal article" date="2013" name="Genetics">
        <title>The draft genome and transcriptome of Panagrellus redivivus are shaped by the harsh demands of a free-living lifestyle.</title>
        <authorList>
            <person name="Srinivasan J."/>
            <person name="Dillman A.R."/>
            <person name="Macchietto M.G."/>
            <person name="Heikkinen L."/>
            <person name="Lakso M."/>
            <person name="Fracchia K.M."/>
            <person name="Antoshechkin I."/>
            <person name="Mortazavi A."/>
            <person name="Wong G."/>
            <person name="Sternberg P.W."/>
        </authorList>
    </citation>
    <scope>NUCLEOTIDE SEQUENCE [LARGE SCALE GENOMIC DNA]</scope>
    <source>
        <strain evidence="5">MT8872</strain>
    </source>
</reference>
<feature type="disulfide bond" evidence="1">
    <location>
        <begin position="173"/>
        <end position="190"/>
    </location>
</feature>
<sequence>MTTATTDVSRLKVAGPVIHASSDYLPKLKARVTERERQRKLLQGKLVPVQPTVLNGTDTVESRVSTSSEVVNDGNVPIDAGNDPVRPPLKTVENSKPVSDNVPTQVKDKEVDSDLADGCLDNEASNFLDQLWAKMKDKLGVTTKCLNGGTKRSSDDCVCPQYFSGPKCEKRHCINNGTLVSRRAKSPEYCRCPHPEYITGNHCEIVKCMNGGRFNNGSCICVENWYTGRYCENYAASWFAVLGIPLIIIAVFAFCCVICRLDFCPRRSSSSRSGSRRNRAHSDYPSSSSQNSRRIVAVPAGHRCHLHDELPRANQGHLNPHAELANYHDFNPSLPPNELTELKPNEPPPTYDQAINGDSRPVPPDVVANFAHISALSPGPPPPAYSESEMAQPLEIAGVTGLP</sequence>
<proteinExistence type="predicted"/>
<keyword evidence="3" id="KW-1133">Transmembrane helix</keyword>
<dbReference type="InterPro" id="IPR053295">
    <property type="entry name" value="Innate_immunity_reg"/>
</dbReference>
<feature type="transmembrane region" description="Helical" evidence="3">
    <location>
        <begin position="238"/>
        <end position="263"/>
    </location>
</feature>
<comment type="caution">
    <text evidence="1">Lacks conserved residue(s) required for the propagation of feature annotation.</text>
</comment>
<evidence type="ECO:0000256" key="3">
    <source>
        <dbReference type="SAM" id="Phobius"/>
    </source>
</evidence>
<dbReference type="PROSITE" id="PS50026">
    <property type="entry name" value="EGF_3"/>
    <property type="match status" value="1"/>
</dbReference>
<keyword evidence="5" id="KW-1185">Reference proteome</keyword>
<dbReference type="Proteomes" id="UP000492821">
    <property type="component" value="Unassembled WGS sequence"/>
</dbReference>
<evidence type="ECO:0000256" key="1">
    <source>
        <dbReference type="PROSITE-ProRule" id="PRU00076"/>
    </source>
</evidence>
<keyword evidence="1" id="KW-1015">Disulfide bond</keyword>
<name>A0A7E4ZTE2_PANRE</name>
<feature type="region of interest" description="Disordered" evidence="2">
    <location>
        <begin position="267"/>
        <end position="292"/>
    </location>
</feature>
<dbReference type="Gene3D" id="2.10.25.10">
    <property type="entry name" value="Laminin"/>
    <property type="match status" value="1"/>
</dbReference>
<dbReference type="PANTHER" id="PTHR47324:SF3">
    <property type="entry name" value="EGF-LIKE DOMAIN-CONTAINING PROTEIN"/>
    <property type="match status" value="1"/>
</dbReference>